<reference evidence="1" key="1">
    <citation type="journal article" date="2021" name="New Phytol.">
        <title>Evolutionary innovations through gain and loss of genes in the ectomycorrhizal Boletales.</title>
        <authorList>
            <person name="Wu G."/>
            <person name="Miyauchi S."/>
            <person name="Morin E."/>
            <person name="Kuo A."/>
            <person name="Drula E."/>
            <person name="Varga T."/>
            <person name="Kohler A."/>
            <person name="Feng B."/>
            <person name="Cao Y."/>
            <person name="Lipzen A."/>
            <person name="Daum C."/>
            <person name="Hundley H."/>
            <person name="Pangilinan J."/>
            <person name="Johnson J."/>
            <person name="Barry K."/>
            <person name="LaButti K."/>
            <person name="Ng V."/>
            <person name="Ahrendt S."/>
            <person name="Min B."/>
            <person name="Choi I.G."/>
            <person name="Park H."/>
            <person name="Plett J.M."/>
            <person name="Magnuson J."/>
            <person name="Spatafora J.W."/>
            <person name="Nagy L.G."/>
            <person name="Henrissat B."/>
            <person name="Grigoriev I.V."/>
            <person name="Yang Z.L."/>
            <person name="Xu J."/>
            <person name="Martin F.M."/>
        </authorList>
    </citation>
    <scope>NUCLEOTIDE SEQUENCE</scope>
    <source>
        <strain evidence="1">KUC20120723A-06</strain>
    </source>
</reference>
<accession>A0ACB8BN08</accession>
<keyword evidence="2" id="KW-1185">Reference proteome</keyword>
<dbReference type="EMBL" id="MU266369">
    <property type="protein sequence ID" value="KAH7927265.1"/>
    <property type="molecule type" value="Genomic_DNA"/>
</dbReference>
<comment type="caution">
    <text evidence="1">The sequence shown here is derived from an EMBL/GenBank/DDBJ whole genome shotgun (WGS) entry which is preliminary data.</text>
</comment>
<organism evidence="1 2">
    <name type="scientific">Leucogyrophana mollusca</name>
    <dbReference type="NCBI Taxonomy" id="85980"/>
    <lineage>
        <taxon>Eukaryota</taxon>
        <taxon>Fungi</taxon>
        <taxon>Dikarya</taxon>
        <taxon>Basidiomycota</taxon>
        <taxon>Agaricomycotina</taxon>
        <taxon>Agaricomycetes</taxon>
        <taxon>Agaricomycetidae</taxon>
        <taxon>Boletales</taxon>
        <taxon>Boletales incertae sedis</taxon>
        <taxon>Leucogyrophana</taxon>
    </lineage>
</organism>
<proteinExistence type="predicted"/>
<dbReference type="Proteomes" id="UP000790709">
    <property type="component" value="Unassembled WGS sequence"/>
</dbReference>
<protein>
    <submittedName>
        <fullName evidence="1">Uncharacterized protein</fullName>
    </submittedName>
</protein>
<evidence type="ECO:0000313" key="2">
    <source>
        <dbReference type="Proteomes" id="UP000790709"/>
    </source>
</evidence>
<evidence type="ECO:0000313" key="1">
    <source>
        <dbReference type="EMBL" id="KAH7927265.1"/>
    </source>
</evidence>
<sequence length="223" mass="24362">MSMSRLPHAAEDRFSVRSTATAPPTYDSSIQDMLINADITLSMSQQVDDEQHHLKDDAPTYPDIDLPLPIATTSAQQVTNPTPRMRTTRCSRGNNSANDGVSLKSAGDSQTTAPTFSVYQFIPSASDSMLLSLREDKNDITTQFHISLGRNVFRPLSQVSTIRRGDSEHGALIGSFELFGAAKHHIGLVSIGGRELLLDDVLRMEDKEVSIADTTGNFTRILA</sequence>
<gene>
    <name evidence="1" type="ORF">BV22DRAFT_293885</name>
</gene>
<name>A0ACB8BN08_9AGAM</name>